<keyword evidence="3" id="KW-1185">Reference proteome</keyword>
<evidence type="ECO:0000313" key="3">
    <source>
        <dbReference type="Proteomes" id="UP000784294"/>
    </source>
</evidence>
<comment type="caution">
    <text evidence="2">The sequence shown here is derived from an EMBL/GenBank/DDBJ whole genome shotgun (WGS) entry which is preliminary data.</text>
</comment>
<dbReference type="AlphaFoldDB" id="A0A3S5FCT7"/>
<accession>A0A3S5FCT7</accession>
<name>A0A3S5FCT7_9PLAT</name>
<organism evidence="2 3">
    <name type="scientific">Protopolystoma xenopodis</name>
    <dbReference type="NCBI Taxonomy" id="117903"/>
    <lineage>
        <taxon>Eukaryota</taxon>
        <taxon>Metazoa</taxon>
        <taxon>Spiralia</taxon>
        <taxon>Lophotrochozoa</taxon>
        <taxon>Platyhelminthes</taxon>
        <taxon>Monogenea</taxon>
        <taxon>Polyopisthocotylea</taxon>
        <taxon>Polystomatidea</taxon>
        <taxon>Polystomatidae</taxon>
        <taxon>Protopolystoma</taxon>
    </lineage>
</organism>
<feature type="region of interest" description="Disordered" evidence="1">
    <location>
        <begin position="1"/>
        <end position="33"/>
    </location>
</feature>
<feature type="compositionally biased region" description="Basic and acidic residues" evidence="1">
    <location>
        <begin position="14"/>
        <end position="28"/>
    </location>
</feature>
<protein>
    <submittedName>
        <fullName evidence="2">Uncharacterized protein</fullName>
    </submittedName>
</protein>
<reference evidence="2" key="1">
    <citation type="submission" date="2018-11" db="EMBL/GenBank/DDBJ databases">
        <authorList>
            <consortium name="Pathogen Informatics"/>
        </authorList>
    </citation>
    <scope>NUCLEOTIDE SEQUENCE</scope>
</reference>
<evidence type="ECO:0000313" key="2">
    <source>
        <dbReference type="EMBL" id="VEL14603.1"/>
    </source>
</evidence>
<dbReference type="EMBL" id="CAAALY010021713">
    <property type="protein sequence ID" value="VEL14603.1"/>
    <property type="molecule type" value="Genomic_DNA"/>
</dbReference>
<proteinExistence type="predicted"/>
<evidence type="ECO:0000256" key="1">
    <source>
        <dbReference type="SAM" id="MobiDB-lite"/>
    </source>
</evidence>
<dbReference type="Proteomes" id="UP000784294">
    <property type="component" value="Unassembled WGS sequence"/>
</dbReference>
<gene>
    <name evidence="2" type="ORF">PXEA_LOCUS8043</name>
</gene>
<sequence>MASESGVELPQPHDIYDPHPTNENDRASSEPNGCGTTIIGRRLLVRSTFESLQYGLLCVIKFSTTCSFFFRATDA</sequence>